<dbReference type="Gene3D" id="3.30.70.270">
    <property type="match status" value="1"/>
</dbReference>
<organism evidence="10 11">
    <name type="scientific">Stylophora pistillata</name>
    <name type="common">Smooth cauliflower coral</name>
    <dbReference type="NCBI Taxonomy" id="50429"/>
    <lineage>
        <taxon>Eukaryota</taxon>
        <taxon>Metazoa</taxon>
        <taxon>Cnidaria</taxon>
        <taxon>Anthozoa</taxon>
        <taxon>Hexacorallia</taxon>
        <taxon>Scleractinia</taxon>
        <taxon>Astrocoeniina</taxon>
        <taxon>Pocilloporidae</taxon>
        <taxon>Stylophora</taxon>
    </lineage>
</organism>
<gene>
    <name evidence="10" type="primary">pol</name>
    <name evidence="10" type="ORF">AWC38_SpisGene3531</name>
</gene>
<evidence type="ECO:0000259" key="9">
    <source>
        <dbReference type="PROSITE" id="PS50994"/>
    </source>
</evidence>
<comment type="caution">
    <text evidence="10">The sequence shown here is derived from an EMBL/GenBank/DDBJ whole genome shotgun (WGS) entry which is preliminary data.</text>
</comment>
<dbReference type="FunFam" id="1.10.340.70:FF:000004">
    <property type="entry name" value="Retrovirus-related Pol polyprotein from transposon 297-like Protein"/>
    <property type="match status" value="1"/>
</dbReference>
<evidence type="ECO:0000256" key="3">
    <source>
        <dbReference type="ARBA" id="ARBA00022722"/>
    </source>
</evidence>
<feature type="domain" description="Reverse transcriptase" evidence="8">
    <location>
        <begin position="300"/>
        <end position="483"/>
    </location>
</feature>
<keyword evidence="5" id="KW-0378">Hydrolase</keyword>
<dbReference type="InterPro" id="IPR043128">
    <property type="entry name" value="Rev_trsase/Diguanyl_cyclase"/>
</dbReference>
<evidence type="ECO:0000256" key="1">
    <source>
        <dbReference type="ARBA" id="ARBA00022679"/>
    </source>
</evidence>
<keyword evidence="3" id="KW-0540">Nuclease</keyword>
<dbReference type="Pfam" id="PF00078">
    <property type="entry name" value="RVT_1"/>
    <property type="match status" value="1"/>
</dbReference>
<feature type="region of interest" description="Disordered" evidence="7">
    <location>
        <begin position="978"/>
        <end position="1050"/>
    </location>
</feature>
<dbReference type="InterPro" id="IPR036397">
    <property type="entry name" value="RNaseH_sf"/>
</dbReference>
<evidence type="ECO:0000313" key="11">
    <source>
        <dbReference type="Proteomes" id="UP000225706"/>
    </source>
</evidence>
<dbReference type="SUPFAM" id="SSF56672">
    <property type="entry name" value="DNA/RNA polymerases"/>
    <property type="match status" value="1"/>
</dbReference>
<dbReference type="GO" id="GO:0004519">
    <property type="term" value="F:endonuclease activity"/>
    <property type="evidence" value="ECO:0007669"/>
    <property type="project" value="UniProtKB-KW"/>
</dbReference>
<keyword evidence="6" id="KW-0695">RNA-directed DNA polymerase</keyword>
<dbReference type="SUPFAM" id="SSF53098">
    <property type="entry name" value="Ribonuclease H-like"/>
    <property type="match status" value="1"/>
</dbReference>
<dbReference type="GO" id="GO:0003676">
    <property type="term" value="F:nucleic acid binding"/>
    <property type="evidence" value="ECO:0007669"/>
    <property type="project" value="InterPro"/>
</dbReference>
<dbReference type="InterPro" id="IPR000477">
    <property type="entry name" value="RT_dom"/>
</dbReference>
<dbReference type="InterPro" id="IPR050951">
    <property type="entry name" value="Retrovirus_Pol_polyprotein"/>
</dbReference>
<dbReference type="FunFam" id="3.10.20.370:FF:000001">
    <property type="entry name" value="Retrovirus-related Pol polyprotein from transposon 17.6-like protein"/>
    <property type="match status" value="1"/>
</dbReference>
<dbReference type="PANTHER" id="PTHR37984">
    <property type="entry name" value="PROTEIN CBG26694"/>
    <property type="match status" value="1"/>
</dbReference>
<keyword evidence="4" id="KW-0255">Endonuclease</keyword>
<dbReference type="Proteomes" id="UP000225706">
    <property type="component" value="Unassembled WGS sequence"/>
</dbReference>
<dbReference type="InterPro" id="IPR001584">
    <property type="entry name" value="Integrase_cat-core"/>
</dbReference>
<evidence type="ECO:0000256" key="6">
    <source>
        <dbReference type="ARBA" id="ARBA00022918"/>
    </source>
</evidence>
<feature type="compositionally biased region" description="Basic and acidic residues" evidence="7">
    <location>
        <begin position="1034"/>
        <end position="1050"/>
    </location>
</feature>
<dbReference type="Pfam" id="PF00665">
    <property type="entry name" value="rve"/>
    <property type="match status" value="1"/>
</dbReference>
<evidence type="ECO:0000256" key="7">
    <source>
        <dbReference type="SAM" id="MobiDB-lite"/>
    </source>
</evidence>
<dbReference type="Gene3D" id="3.10.20.370">
    <property type="match status" value="1"/>
</dbReference>
<name>A0A2B4SLS0_STYPI</name>
<dbReference type="GO" id="GO:0003964">
    <property type="term" value="F:RNA-directed DNA polymerase activity"/>
    <property type="evidence" value="ECO:0007669"/>
    <property type="project" value="UniProtKB-KW"/>
</dbReference>
<protein>
    <submittedName>
        <fullName evidence="10">Retrovirus-related Pol polyprotein from transposon 17.6</fullName>
    </submittedName>
</protein>
<dbReference type="CDD" id="cd09274">
    <property type="entry name" value="RNase_HI_RT_Ty3"/>
    <property type="match status" value="1"/>
</dbReference>
<dbReference type="Pfam" id="PF17917">
    <property type="entry name" value="RT_RNaseH"/>
    <property type="match status" value="1"/>
</dbReference>
<accession>A0A2B4SLS0</accession>
<evidence type="ECO:0000313" key="10">
    <source>
        <dbReference type="EMBL" id="PFX31634.1"/>
    </source>
</evidence>
<keyword evidence="11" id="KW-1185">Reference proteome</keyword>
<dbReference type="Gene3D" id="3.30.420.10">
    <property type="entry name" value="Ribonuclease H-like superfamily/Ribonuclease H"/>
    <property type="match status" value="1"/>
</dbReference>
<dbReference type="InterPro" id="IPR043502">
    <property type="entry name" value="DNA/RNA_pol_sf"/>
</dbReference>
<reference evidence="11" key="1">
    <citation type="journal article" date="2017" name="bioRxiv">
        <title>Comparative analysis of the genomes of Stylophora pistillata and Acropora digitifera provides evidence for extensive differences between species of corals.</title>
        <authorList>
            <person name="Voolstra C.R."/>
            <person name="Li Y."/>
            <person name="Liew Y.J."/>
            <person name="Baumgarten S."/>
            <person name="Zoccola D."/>
            <person name="Flot J.-F."/>
            <person name="Tambutte S."/>
            <person name="Allemand D."/>
            <person name="Aranda M."/>
        </authorList>
    </citation>
    <scope>NUCLEOTIDE SEQUENCE [LARGE SCALE GENOMIC DNA]</scope>
</reference>
<proteinExistence type="predicted"/>
<dbReference type="Gene3D" id="3.10.10.10">
    <property type="entry name" value="HIV Type 1 Reverse Transcriptase, subunit A, domain 1"/>
    <property type="match status" value="1"/>
</dbReference>
<feature type="domain" description="Integrase catalytic" evidence="9">
    <location>
        <begin position="719"/>
        <end position="897"/>
    </location>
</feature>
<dbReference type="PANTHER" id="PTHR37984:SF8">
    <property type="entry name" value="CCHC-TYPE DOMAIN-CONTAINING PROTEIN"/>
    <property type="match status" value="1"/>
</dbReference>
<sequence>MQEAGETYDHYRTVVRQLADRCEFESITADQILRDKLVFGIQDSRVRERLLREKDLSLEKTDEICRAYETTMEQMKVVGGTSTGDTDLGRVVQRGADSRVKECVYCGRMHDVSKRENCPAFGKKCDKCNKQNHFSKVCFGSVPKPSQRSNRVHYLEDGFSENGSLDEVFGVEEISAVTLDDPQLLTLKLESGNYLRFQPDTGAQCNVVPLHLYKKATRDFNLINVTPVSTAIISYGGTWIPILGRVCLRVWRGDFRCFLDCNLMDSKKDETVKPVQRSPRRVPVAIRERLQETLGDLEKREIVARVTTPTTWISSMVVVPKPNDALRIRLDPKDLNRALQRENYPLPTIEEVASRLHRAKVFTVLDVACGFWHVALDEQSSFLTTFNTPFGRYRWKRMRFGIKSASEIFQRKMHELIEGLNEVEVIVDDFVVVGYGDSLEAASKDHDKSLLAFLQRCEERGIHLNSDKLKLRMREVPFIGHVAVKVFEQIQRKFEPYVKCPDRTMLQVYSKVTIQCDASQHGRGAVLLQSEQPVAYASRALTPTEENYAQIERELLAIVFACEKFDAYIYGRDSVRVQTDHKPLESIFQEELCVAPKRLQRMLLRLQKASSPNTSKRPQIARRTTKTTLYEEPVTELGRPVDVLVVKGPRLVVPTCMRKELMSVAHSTHIGTEGCLRRVRECLFWPRIASDVKDYVSKCDVCLAYRTSQTKEPLLQHEVIYRPRAKVAADLCESNGRTLLVVSDYFSNFIEVSRLYAITTLAVVRELKAIFARFGIPEIILTDNGPQFSSKEFKAFAESWYFNHITTSPRYPRSNGKAENAVKTVKRLFKKCKQSGVPEFQALLDWRNTPTEGMATIPAQRLMVRLCHKKRRQKEYYDRYAKPLPNLSPGEIVRMRLPGQKVWTPGTCLDSAGPRSFLIKAGGAVFRRNRRDIREFKQITTAGAATAIVVDEAWGGRSSASRSDLLKLPIIKTDETPAQSQTVVSKEIPLPSSSRTVSPRHRTVHVPSSPTSEVPSAEPPSFQLEVPPIGLQRSQRERKPPTRFRDYVLT</sequence>
<dbReference type="GO" id="GO:0015074">
    <property type="term" value="P:DNA integration"/>
    <property type="evidence" value="ECO:0007669"/>
    <property type="project" value="InterPro"/>
</dbReference>
<evidence type="ECO:0000256" key="2">
    <source>
        <dbReference type="ARBA" id="ARBA00022695"/>
    </source>
</evidence>
<evidence type="ECO:0000259" key="8">
    <source>
        <dbReference type="PROSITE" id="PS50878"/>
    </source>
</evidence>
<dbReference type="OrthoDB" id="5967742at2759"/>
<dbReference type="FunFam" id="3.30.420.10:FF:000063">
    <property type="entry name" value="Retrovirus-related Pol polyprotein from transposon 297-like Protein"/>
    <property type="match status" value="1"/>
</dbReference>
<dbReference type="PROSITE" id="PS50878">
    <property type="entry name" value="RT_POL"/>
    <property type="match status" value="1"/>
</dbReference>
<dbReference type="AlphaFoldDB" id="A0A2B4SLS0"/>
<dbReference type="GO" id="GO:0016787">
    <property type="term" value="F:hydrolase activity"/>
    <property type="evidence" value="ECO:0007669"/>
    <property type="project" value="UniProtKB-KW"/>
</dbReference>
<dbReference type="Gene3D" id="1.10.340.70">
    <property type="match status" value="1"/>
</dbReference>
<keyword evidence="1" id="KW-0808">Transferase</keyword>
<dbReference type="InterPro" id="IPR041373">
    <property type="entry name" value="RT_RNaseH"/>
</dbReference>
<dbReference type="InterPro" id="IPR012337">
    <property type="entry name" value="RNaseH-like_sf"/>
</dbReference>
<evidence type="ECO:0000256" key="4">
    <source>
        <dbReference type="ARBA" id="ARBA00022759"/>
    </source>
</evidence>
<dbReference type="Pfam" id="PF17921">
    <property type="entry name" value="Integrase_H2C2"/>
    <property type="match status" value="1"/>
</dbReference>
<dbReference type="PROSITE" id="PS50994">
    <property type="entry name" value="INTEGRASE"/>
    <property type="match status" value="1"/>
</dbReference>
<dbReference type="InterPro" id="IPR041588">
    <property type="entry name" value="Integrase_H2C2"/>
</dbReference>
<dbReference type="CDD" id="cd01647">
    <property type="entry name" value="RT_LTR"/>
    <property type="match status" value="1"/>
</dbReference>
<dbReference type="EMBL" id="LSMT01000033">
    <property type="protein sequence ID" value="PFX31634.1"/>
    <property type="molecule type" value="Genomic_DNA"/>
</dbReference>
<keyword evidence="2" id="KW-0548">Nucleotidyltransferase</keyword>
<evidence type="ECO:0000256" key="5">
    <source>
        <dbReference type="ARBA" id="ARBA00022801"/>
    </source>
</evidence>